<proteinExistence type="predicted"/>
<dbReference type="AlphaFoldDB" id="A0AAV0RJP2"/>
<evidence type="ECO:0000313" key="2">
    <source>
        <dbReference type="Proteomes" id="UP001154282"/>
    </source>
</evidence>
<sequence length="48" mass="5678">SNILIRRFGSSLPNLLLFYNSMGNLLIKTTSTRMTNYHQHNLRCFHPR</sequence>
<reference evidence="1" key="1">
    <citation type="submission" date="2022-08" db="EMBL/GenBank/DDBJ databases">
        <authorList>
            <person name="Gutierrez-Valencia J."/>
        </authorList>
    </citation>
    <scope>NUCLEOTIDE SEQUENCE</scope>
</reference>
<accession>A0AAV0RJP2</accession>
<comment type="caution">
    <text evidence="1">The sequence shown here is derived from an EMBL/GenBank/DDBJ whole genome shotgun (WGS) entry which is preliminary data.</text>
</comment>
<protein>
    <submittedName>
        <fullName evidence="1">Uncharacterized protein</fullName>
    </submittedName>
</protein>
<organism evidence="1 2">
    <name type="scientific">Linum tenue</name>
    <dbReference type="NCBI Taxonomy" id="586396"/>
    <lineage>
        <taxon>Eukaryota</taxon>
        <taxon>Viridiplantae</taxon>
        <taxon>Streptophyta</taxon>
        <taxon>Embryophyta</taxon>
        <taxon>Tracheophyta</taxon>
        <taxon>Spermatophyta</taxon>
        <taxon>Magnoliopsida</taxon>
        <taxon>eudicotyledons</taxon>
        <taxon>Gunneridae</taxon>
        <taxon>Pentapetalae</taxon>
        <taxon>rosids</taxon>
        <taxon>fabids</taxon>
        <taxon>Malpighiales</taxon>
        <taxon>Linaceae</taxon>
        <taxon>Linum</taxon>
    </lineage>
</organism>
<gene>
    <name evidence="1" type="ORF">LITE_LOCUS48380</name>
</gene>
<keyword evidence="2" id="KW-1185">Reference proteome</keyword>
<dbReference type="Proteomes" id="UP001154282">
    <property type="component" value="Unassembled WGS sequence"/>
</dbReference>
<feature type="non-terminal residue" evidence="1">
    <location>
        <position position="1"/>
    </location>
</feature>
<dbReference type="EMBL" id="CAMGYJ010000011">
    <property type="protein sequence ID" value="CAI0557471.1"/>
    <property type="molecule type" value="Genomic_DNA"/>
</dbReference>
<evidence type="ECO:0000313" key="1">
    <source>
        <dbReference type="EMBL" id="CAI0557471.1"/>
    </source>
</evidence>
<name>A0AAV0RJP2_9ROSI</name>